<dbReference type="SUPFAM" id="SSF48013">
    <property type="entry name" value="NusB-like"/>
    <property type="match status" value="1"/>
</dbReference>
<evidence type="ECO:0000256" key="5">
    <source>
        <dbReference type="ARBA" id="ARBA00023163"/>
    </source>
</evidence>
<dbReference type="GO" id="GO:0031564">
    <property type="term" value="P:transcription antitermination"/>
    <property type="evidence" value="ECO:0007669"/>
    <property type="project" value="UniProtKB-KW"/>
</dbReference>
<dbReference type="OrthoDB" id="9789556at2"/>
<keyword evidence="4 6" id="KW-0805">Transcription regulation</keyword>
<dbReference type="Pfam" id="PF01029">
    <property type="entry name" value="NusB"/>
    <property type="match status" value="1"/>
</dbReference>
<evidence type="ECO:0000256" key="4">
    <source>
        <dbReference type="ARBA" id="ARBA00023015"/>
    </source>
</evidence>
<comment type="similarity">
    <text evidence="1 6">Belongs to the NusB family.</text>
</comment>
<dbReference type="InterPro" id="IPR035926">
    <property type="entry name" value="NusB-like_sf"/>
</dbReference>
<evidence type="ECO:0000256" key="6">
    <source>
        <dbReference type="HAMAP-Rule" id="MF_00073"/>
    </source>
</evidence>
<accession>A0A085JAU2</accession>
<comment type="caution">
    <text evidence="8">The sequence shown here is derived from an EMBL/GenBank/DDBJ whole genome shotgun (WGS) entry which is preliminary data.</text>
</comment>
<keyword evidence="2 6" id="KW-0889">Transcription antitermination</keyword>
<dbReference type="PANTHER" id="PTHR11078:SF3">
    <property type="entry name" value="ANTITERMINATION NUSB DOMAIN-CONTAINING PROTEIN"/>
    <property type="match status" value="1"/>
</dbReference>
<evidence type="ECO:0000313" key="9">
    <source>
        <dbReference type="Proteomes" id="UP000028602"/>
    </source>
</evidence>
<dbReference type="HAMAP" id="MF_00073">
    <property type="entry name" value="NusB"/>
    <property type="match status" value="1"/>
</dbReference>
<dbReference type="Proteomes" id="UP000028602">
    <property type="component" value="Unassembled WGS sequence"/>
</dbReference>
<dbReference type="Gene3D" id="1.10.940.10">
    <property type="entry name" value="NusB-like"/>
    <property type="match status" value="1"/>
</dbReference>
<dbReference type="CDD" id="cd00619">
    <property type="entry name" value="Terminator_NusB"/>
    <property type="match status" value="1"/>
</dbReference>
<dbReference type="InterPro" id="IPR006027">
    <property type="entry name" value="NusB_RsmB_TIM44"/>
</dbReference>
<reference evidence="8 9" key="1">
    <citation type="submission" date="2014-05" db="EMBL/GenBank/DDBJ databases">
        <title>ATOL: Assembling a taxonomically balanced genome-scale reconstruction of the evolutionary history of the Enterobacteriaceae.</title>
        <authorList>
            <person name="Plunkett G.III."/>
            <person name="Neeno-Eckwall E.C."/>
            <person name="Glasner J.D."/>
            <person name="Perna N.T."/>
        </authorList>
    </citation>
    <scope>NUCLEOTIDE SEQUENCE [LARGE SCALE GENOMIC DNA]</scope>
    <source>
        <strain evidence="8 9">ATCC 33301</strain>
    </source>
</reference>
<dbReference type="GO" id="GO:0003723">
    <property type="term" value="F:RNA binding"/>
    <property type="evidence" value="ECO:0007669"/>
    <property type="project" value="UniProtKB-UniRule"/>
</dbReference>
<dbReference type="RefSeq" id="WP_025902495.1">
    <property type="nucleotide sequence ID" value="NZ_ATMJ01000013.1"/>
</dbReference>
<dbReference type="AlphaFoldDB" id="A0A085JAU2"/>
<keyword evidence="5 6" id="KW-0804">Transcription</keyword>
<dbReference type="GO" id="GO:0006353">
    <property type="term" value="P:DNA-templated transcription termination"/>
    <property type="evidence" value="ECO:0007669"/>
    <property type="project" value="UniProtKB-UniRule"/>
</dbReference>
<evidence type="ECO:0000256" key="2">
    <source>
        <dbReference type="ARBA" id="ARBA00022814"/>
    </source>
</evidence>
<dbReference type="PANTHER" id="PTHR11078">
    <property type="entry name" value="N UTILIZATION SUBSTANCE PROTEIN B-RELATED"/>
    <property type="match status" value="1"/>
</dbReference>
<dbReference type="EMBL" id="JMPR01000046">
    <property type="protein sequence ID" value="KFD17588.1"/>
    <property type="molecule type" value="Genomic_DNA"/>
</dbReference>
<dbReference type="InterPro" id="IPR011605">
    <property type="entry name" value="NusB_fam"/>
</dbReference>
<evidence type="ECO:0000256" key="1">
    <source>
        <dbReference type="ARBA" id="ARBA00005952"/>
    </source>
</evidence>
<evidence type="ECO:0000259" key="7">
    <source>
        <dbReference type="Pfam" id="PF01029"/>
    </source>
</evidence>
<name>A0A085JAU2_9GAMM</name>
<dbReference type="eggNOG" id="COG0781">
    <property type="taxonomic scope" value="Bacteria"/>
</dbReference>
<dbReference type="GO" id="GO:0005829">
    <property type="term" value="C:cytosol"/>
    <property type="evidence" value="ECO:0007669"/>
    <property type="project" value="TreeGrafter"/>
</dbReference>
<dbReference type="NCBIfam" id="TIGR01951">
    <property type="entry name" value="nusB"/>
    <property type="match status" value="1"/>
</dbReference>
<dbReference type="FunFam" id="1.10.940.10:FF:000001">
    <property type="entry name" value="Transcription antitermination factor NusB"/>
    <property type="match status" value="1"/>
</dbReference>
<evidence type="ECO:0000256" key="3">
    <source>
        <dbReference type="ARBA" id="ARBA00022884"/>
    </source>
</evidence>
<organism evidence="8 9">
    <name type="scientific">Tatumella ptyseos ATCC 33301</name>
    <dbReference type="NCBI Taxonomy" id="1005995"/>
    <lineage>
        <taxon>Bacteria</taxon>
        <taxon>Pseudomonadati</taxon>
        <taxon>Pseudomonadota</taxon>
        <taxon>Gammaproteobacteria</taxon>
        <taxon>Enterobacterales</taxon>
        <taxon>Erwiniaceae</taxon>
        <taxon>Tatumella</taxon>
    </lineage>
</organism>
<sequence length="139" mass="15803">MKPAARRRARECALQALYSWQISNNDISDVEYQFLAEQDVKDVDVNYFREILAGVANNSAYLDGLMQPYLTRRLDELGQVEKAALRIALYELSKRDDVPYKVAINEGIELAKVFGAEDSHKFVNGVLDKAAPQIRPNRK</sequence>
<gene>
    <name evidence="6 8" type="primary">nusB</name>
    <name evidence="8" type="ORF">GTPT_2995</name>
</gene>
<keyword evidence="9" id="KW-1185">Reference proteome</keyword>
<evidence type="ECO:0000313" key="8">
    <source>
        <dbReference type="EMBL" id="KFD17588.1"/>
    </source>
</evidence>
<keyword evidence="3 6" id="KW-0694">RNA-binding</keyword>
<protein>
    <recommendedName>
        <fullName evidence="6">Transcription antitermination protein NusB</fullName>
    </recommendedName>
    <alternativeName>
        <fullName evidence="6">Antitermination factor NusB</fullName>
    </alternativeName>
</protein>
<comment type="function">
    <text evidence="6">Involved in transcription antitermination. Required for transcription of ribosomal RNA (rRNA) genes. Binds specifically to the boxA antiterminator sequence of the ribosomal RNA (rrn) operons.</text>
</comment>
<proteinExistence type="inferred from homology"/>
<feature type="domain" description="NusB/RsmB/TIM44" evidence="7">
    <location>
        <begin position="7"/>
        <end position="131"/>
    </location>
</feature>